<dbReference type="InParanoid" id="F4S116"/>
<organism evidence="3">
    <name type="scientific">Melampsora larici-populina (strain 98AG31 / pathotype 3-4-7)</name>
    <name type="common">Poplar leaf rust fungus</name>
    <dbReference type="NCBI Taxonomy" id="747676"/>
    <lineage>
        <taxon>Eukaryota</taxon>
        <taxon>Fungi</taxon>
        <taxon>Dikarya</taxon>
        <taxon>Basidiomycota</taxon>
        <taxon>Pucciniomycotina</taxon>
        <taxon>Pucciniomycetes</taxon>
        <taxon>Pucciniales</taxon>
        <taxon>Melampsoraceae</taxon>
        <taxon>Melampsora</taxon>
    </lineage>
</organism>
<feature type="compositionally biased region" description="Low complexity" evidence="1">
    <location>
        <begin position="73"/>
        <end position="86"/>
    </location>
</feature>
<proteinExistence type="predicted"/>
<keyword evidence="3" id="KW-1185">Reference proteome</keyword>
<feature type="compositionally biased region" description="Basic and acidic residues" evidence="1">
    <location>
        <begin position="589"/>
        <end position="605"/>
    </location>
</feature>
<sequence length="619" mass="69777">MLIRNSSKNVFLTLNFYNLIYFCQAFIESIPDDPLINMWRGIDSAPLIVRGGPEPVLASSFKTWSPIGGWKPSDASAEAGRGASSSHVNPHDEMSLVSSHHPEESAVKSSETLVKPYESIIIQTLDHLKEPELTHKEKTAAYAHLMDILRRKPGLESIFVKHSEDPTRGSEVWEAQTLWNIATTAKFRDDGISSIEEIYGLKSPYQIIIRKFFDLDSTNLNAISDLRDAIEIYLARKPLNHNAARAQALEEIQSRLAAITPPSHHEVTSAELFKNEASVQWQDLTTLVKNLKTEEASTSSALAPERQEIPGEPSPANLHWRKLNKKIKASGRMFSNVKERYLNLNHENDFEVQEFREKIERLIESETLVDSHLKSVHEMKNQLQKEAKRVKLWRPTQGWNVPKGQKSTVVKELLQTINDPTISFGERVVMISRLDKSIANDPELAAELESIFQRDLTNPGLFKADVLIGLRNTLEAKNSQVHVLMKRFIALNKASADSINSLREDLERILINNQRLEHDSQESEEEFHLTASSTSEASSSSQAMKPEDEKPLSENDKALVNGMKELLISEHYPLENELVHEAGLASHPPTEEFKGLVTDPKDETKASTSGKHSRRALHL</sequence>
<feature type="region of interest" description="Disordered" evidence="1">
    <location>
        <begin position="517"/>
        <end position="553"/>
    </location>
</feature>
<feature type="compositionally biased region" description="Low complexity" evidence="1">
    <location>
        <begin position="530"/>
        <end position="541"/>
    </location>
</feature>
<dbReference type="KEGG" id="mlr:MELLADRAFT_91964"/>
<feature type="region of interest" description="Disordered" evidence="1">
    <location>
        <begin position="73"/>
        <end position="111"/>
    </location>
</feature>
<dbReference type="HOGENOM" id="CLU_441506_0_0_1"/>
<dbReference type="EMBL" id="GL883136">
    <property type="protein sequence ID" value="EGG01719.1"/>
    <property type="molecule type" value="Genomic_DNA"/>
</dbReference>
<dbReference type="RefSeq" id="XP_007415064.1">
    <property type="nucleotide sequence ID" value="XM_007415002.1"/>
</dbReference>
<dbReference type="Proteomes" id="UP000001072">
    <property type="component" value="Unassembled WGS sequence"/>
</dbReference>
<feature type="region of interest" description="Disordered" evidence="1">
    <location>
        <begin position="579"/>
        <end position="619"/>
    </location>
</feature>
<feature type="compositionally biased region" description="Basic and acidic residues" evidence="1">
    <location>
        <begin position="89"/>
        <end position="106"/>
    </location>
</feature>
<accession>F4S116</accession>
<reference evidence="3" key="1">
    <citation type="journal article" date="2011" name="Proc. Natl. Acad. Sci. U.S.A.">
        <title>Obligate biotrophy features unraveled by the genomic analysis of rust fungi.</title>
        <authorList>
            <person name="Duplessis S."/>
            <person name="Cuomo C.A."/>
            <person name="Lin Y.-C."/>
            <person name="Aerts A."/>
            <person name="Tisserant E."/>
            <person name="Veneault-Fourrey C."/>
            <person name="Joly D.L."/>
            <person name="Hacquard S."/>
            <person name="Amselem J."/>
            <person name="Cantarel B.L."/>
            <person name="Chiu R."/>
            <person name="Coutinho P.M."/>
            <person name="Feau N."/>
            <person name="Field M."/>
            <person name="Frey P."/>
            <person name="Gelhaye E."/>
            <person name="Goldberg J."/>
            <person name="Grabherr M.G."/>
            <person name="Kodira C.D."/>
            <person name="Kohler A."/>
            <person name="Kuees U."/>
            <person name="Lindquist E.A."/>
            <person name="Lucas S.M."/>
            <person name="Mago R."/>
            <person name="Mauceli E."/>
            <person name="Morin E."/>
            <person name="Murat C."/>
            <person name="Pangilinan J.L."/>
            <person name="Park R."/>
            <person name="Pearson M."/>
            <person name="Quesneville H."/>
            <person name="Rouhier N."/>
            <person name="Sakthikumar S."/>
            <person name="Salamov A.A."/>
            <person name="Schmutz J."/>
            <person name="Selles B."/>
            <person name="Shapiro H."/>
            <person name="Tanguay P."/>
            <person name="Tuskan G.A."/>
            <person name="Henrissat B."/>
            <person name="Van de Peer Y."/>
            <person name="Rouze P."/>
            <person name="Ellis J.G."/>
            <person name="Dodds P.N."/>
            <person name="Schein J.E."/>
            <person name="Zhong S."/>
            <person name="Hamelin R.C."/>
            <person name="Grigoriev I.V."/>
            <person name="Szabo L.J."/>
            <person name="Martin F."/>
        </authorList>
    </citation>
    <scope>NUCLEOTIDE SEQUENCE [LARGE SCALE GENOMIC DNA]</scope>
    <source>
        <strain evidence="3">98AG31 / pathotype 3-4-7</strain>
    </source>
</reference>
<dbReference type="GeneID" id="18936076"/>
<name>F4S116_MELLP</name>
<protein>
    <submittedName>
        <fullName evidence="2">Uncharacterized protein</fullName>
    </submittedName>
</protein>
<evidence type="ECO:0000313" key="2">
    <source>
        <dbReference type="EMBL" id="EGG01719.1"/>
    </source>
</evidence>
<evidence type="ECO:0000313" key="3">
    <source>
        <dbReference type="Proteomes" id="UP000001072"/>
    </source>
</evidence>
<dbReference type="AlphaFoldDB" id="F4S116"/>
<dbReference type="VEuPathDB" id="FungiDB:MELLADRAFT_91964"/>
<gene>
    <name evidence="2" type="ORF">MELLADRAFT_91964</name>
</gene>
<evidence type="ECO:0000256" key="1">
    <source>
        <dbReference type="SAM" id="MobiDB-lite"/>
    </source>
</evidence>